<name>A0ABU0G8B2_9HYPH</name>
<proteinExistence type="predicted"/>
<dbReference type="InterPro" id="IPR025388">
    <property type="entry name" value="Alginate_export_dom"/>
</dbReference>
<sequence>MYQRLVCAWVLASGRIPRSLSFGTFPPVLRLAVLVLVGSLTASLGHAQTPSSDEGRLIESIDVVLANPSADAAANDRVIDLIRRNIGLFPGATFNRAELEIAIARASRQAPVASAELEVGSGRSGGVALTINATLSDRILRADRGYLVSGDTKDLPILYDSEGTIIVAKLETLSMLYGNVDAWYGRPDLFLDGNPLASGDTAGSGASGWGEGFIHTGLYGLTPLSDDIYAYGGLSGIVSGSAGTELFTDESRAYFGVEDAYVGLVGGETYDSGDRLVWNASVGRKRYAIADSMIIGNSASNGDERAALQSNPRWAADMLVLGQLRYNNSLIELFYLDPDELPVVDSRTRMVGLNVETPVGAGFKLGGSYIRVLESDYSYFAQATPDPATATLSRDGLEVFNGRIRWDQPNGDFFGNVEFALQRNENFDMHATALAAEVGYQFSELAWQPVVSYRYAQFSGDDPDTARFERWDPLLSGGNGEQWVQGINHFKVFQDSNLVAHRLQLRLRPSPMVELVPQFWIFTADSATNLGGNPALSFLGSTELGYEANLTAKWFISPKVMLQGHIAATFPGDAVKEAISGDADTWWSAMAFLRVAF</sequence>
<accession>A0ABU0G8B2</accession>
<gene>
    <name evidence="2" type="ORF">J2045_002612</name>
</gene>
<keyword evidence="3" id="KW-1185">Reference proteome</keyword>
<dbReference type="Pfam" id="PF13372">
    <property type="entry name" value="Alginate_exp"/>
    <property type="match status" value="1"/>
</dbReference>
<organism evidence="2 3">
    <name type="scientific">Peteryoungia aggregata LMG 23059</name>
    <dbReference type="NCBI Taxonomy" id="1368425"/>
    <lineage>
        <taxon>Bacteria</taxon>
        <taxon>Pseudomonadati</taxon>
        <taxon>Pseudomonadota</taxon>
        <taxon>Alphaproteobacteria</taxon>
        <taxon>Hyphomicrobiales</taxon>
        <taxon>Rhizobiaceae</taxon>
        <taxon>Peteryoungia</taxon>
    </lineage>
</organism>
<comment type="caution">
    <text evidence="2">The sequence shown here is derived from an EMBL/GenBank/DDBJ whole genome shotgun (WGS) entry which is preliminary data.</text>
</comment>
<reference evidence="2 3" key="1">
    <citation type="submission" date="2023-07" db="EMBL/GenBank/DDBJ databases">
        <title>Genomic Encyclopedia of Type Strains, Phase IV (KMG-IV): sequencing the most valuable type-strain genomes for metagenomic binning, comparative biology and taxonomic classification.</title>
        <authorList>
            <person name="Goeker M."/>
        </authorList>
    </citation>
    <scope>NUCLEOTIDE SEQUENCE [LARGE SCALE GENOMIC DNA]</scope>
    <source>
        <strain evidence="2 3">DSM 1111</strain>
    </source>
</reference>
<evidence type="ECO:0000313" key="3">
    <source>
        <dbReference type="Proteomes" id="UP001238496"/>
    </source>
</evidence>
<dbReference type="Proteomes" id="UP001238496">
    <property type="component" value="Unassembled WGS sequence"/>
</dbReference>
<evidence type="ECO:0000313" key="2">
    <source>
        <dbReference type="EMBL" id="MDQ0421576.1"/>
    </source>
</evidence>
<feature type="domain" description="Alginate export" evidence="1">
    <location>
        <begin position="272"/>
        <end position="581"/>
    </location>
</feature>
<dbReference type="RefSeq" id="WP_307373277.1">
    <property type="nucleotide sequence ID" value="NZ_JAUSUW010000006.1"/>
</dbReference>
<protein>
    <recommendedName>
        <fullName evidence="1">Alginate export domain-containing protein</fullName>
    </recommendedName>
</protein>
<evidence type="ECO:0000259" key="1">
    <source>
        <dbReference type="Pfam" id="PF13372"/>
    </source>
</evidence>
<dbReference type="EMBL" id="JAUSUW010000006">
    <property type="protein sequence ID" value="MDQ0421576.1"/>
    <property type="molecule type" value="Genomic_DNA"/>
</dbReference>